<feature type="site" description="Could be important to modulate the pK values of the two catalytic cysteine residues" evidence="3">
    <location>
        <position position="207"/>
    </location>
</feature>
<dbReference type="SUPFAM" id="SSF54506">
    <property type="entry name" value="Diaminopimelate epimerase-like"/>
    <property type="match status" value="2"/>
</dbReference>
<feature type="site" description="Could be important to modulate the pK values of the two catalytic cysteine residues" evidence="3">
    <location>
        <position position="256"/>
    </location>
</feature>
<feature type="binding site" evidence="3">
    <location>
        <position position="101"/>
    </location>
    <ligand>
        <name>substrate</name>
    </ligand>
</feature>
<comment type="subunit">
    <text evidence="3">Homodimer.</text>
</comment>
<reference evidence="6 7" key="1">
    <citation type="submission" date="2019-09" db="EMBL/GenBank/DDBJ databases">
        <authorList>
            <person name="Depoorter E."/>
        </authorList>
    </citation>
    <scope>NUCLEOTIDE SEQUENCE [LARGE SCALE GENOMIC DNA]</scope>
    <source>
        <strain evidence="6">LMG 30113</strain>
    </source>
</reference>
<dbReference type="InterPro" id="IPR001653">
    <property type="entry name" value="DAP_epimerase_DapF"/>
</dbReference>
<proteinExistence type="inferred from homology"/>
<feature type="region of interest" description="Disordered" evidence="5">
    <location>
        <begin position="1"/>
        <end position="26"/>
    </location>
</feature>
<name>A0A6J5DML7_9BURK</name>
<comment type="similarity">
    <text evidence="1 3">Belongs to the diaminopimelate epimerase family.</text>
</comment>
<comment type="pathway">
    <text evidence="3">Amino-acid biosynthesis; L-lysine biosynthesis via DAP pathway; DL-2,6-diaminopimelate from LL-2,6-diaminopimelate: step 1/1.</text>
</comment>
<evidence type="ECO:0000313" key="6">
    <source>
        <dbReference type="EMBL" id="VWB77898.1"/>
    </source>
</evidence>
<evidence type="ECO:0000256" key="3">
    <source>
        <dbReference type="HAMAP-Rule" id="MF_00197"/>
    </source>
</evidence>
<dbReference type="Gene3D" id="3.10.310.10">
    <property type="entry name" value="Diaminopimelate Epimerase, Chain A, domain 1"/>
    <property type="match status" value="2"/>
</dbReference>
<dbReference type="HAMAP" id="MF_00197">
    <property type="entry name" value="DAP_epimerase"/>
    <property type="match status" value="1"/>
</dbReference>
<keyword evidence="3" id="KW-0457">Lysine biosynthesis</keyword>
<dbReference type="PANTHER" id="PTHR31689:SF0">
    <property type="entry name" value="DIAMINOPIMELATE EPIMERASE"/>
    <property type="match status" value="1"/>
</dbReference>
<feature type="binding site" evidence="3">
    <location>
        <position position="119"/>
    </location>
    <ligand>
        <name>substrate</name>
    </ligand>
</feature>
<keyword evidence="3" id="KW-0963">Cytoplasm</keyword>
<feature type="binding site" evidence="3">
    <location>
        <begin position="266"/>
        <end position="267"/>
    </location>
    <ligand>
        <name>substrate</name>
    </ligand>
</feature>
<feature type="binding site" evidence="3">
    <location>
        <position position="238"/>
    </location>
    <ligand>
        <name>substrate</name>
    </ligand>
</feature>
<feature type="active site" description="Proton donor" evidence="3">
    <location>
        <position position="128"/>
    </location>
</feature>
<comment type="subcellular location">
    <subcellularLocation>
        <location evidence="3">Cytoplasm</location>
    </subcellularLocation>
</comment>
<accession>A0A6J5DML7</accession>
<dbReference type="Proteomes" id="UP000494330">
    <property type="component" value="Unassembled WGS sequence"/>
</dbReference>
<keyword evidence="7" id="KW-1185">Reference proteome</keyword>
<evidence type="ECO:0000256" key="1">
    <source>
        <dbReference type="ARBA" id="ARBA00010219"/>
    </source>
</evidence>
<dbReference type="PANTHER" id="PTHR31689">
    <property type="entry name" value="DIAMINOPIMELATE EPIMERASE, CHLOROPLASTIC"/>
    <property type="match status" value="1"/>
</dbReference>
<organism evidence="6 7">
    <name type="scientific">Burkholderia paludis</name>
    <dbReference type="NCBI Taxonomy" id="1506587"/>
    <lineage>
        <taxon>Bacteria</taxon>
        <taxon>Pseudomonadati</taxon>
        <taxon>Pseudomonadota</taxon>
        <taxon>Betaproteobacteria</taxon>
        <taxon>Burkholderiales</taxon>
        <taxon>Burkholderiaceae</taxon>
        <taxon>Burkholderia</taxon>
        <taxon>Burkholderia cepacia complex</taxon>
    </lineage>
</organism>
<evidence type="ECO:0000256" key="5">
    <source>
        <dbReference type="SAM" id="MobiDB-lite"/>
    </source>
</evidence>
<evidence type="ECO:0000256" key="4">
    <source>
        <dbReference type="NCBIfam" id="TIGR00652"/>
    </source>
</evidence>
<comment type="function">
    <text evidence="3">Catalyzes the stereoinversion of LL-2,6-diaminopimelate (L,L-DAP) to meso-diaminopimelate (meso-DAP), a precursor of L-lysine and an essential component of the bacterial peptidoglycan.</text>
</comment>
<dbReference type="AlphaFoldDB" id="A0A6J5DML7"/>
<feature type="binding site" evidence="3">
    <location>
        <begin position="256"/>
        <end position="257"/>
    </location>
    <ligand>
        <name>substrate</name>
    </ligand>
</feature>
<dbReference type="GO" id="GO:0008837">
    <property type="term" value="F:diaminopimelate epimerase activity"/>
    <property type="evidence" value="ECO:0007669"/>
    <property type="project" value="UniProtKB-UniRule"/>
</dbReference>
<evidence type="ECO:0000313" key="7">
    <source>
        <dbReference type="Proteomes" id="UP000494330"/>
    </source>
</evidence>
<dbReference type="UniPathway" id="UPA00034">
    <property type="reaction ID" value="UER00025"/>
</dbReference>
<gene>
    <name evidence="3" type="primary">dapF</name>
    <name evidence="6" type="ORF">BPA30113_03556</name>
</gene>
<comment type="caution">
    <text evidence="3">Lacks conserved residue(s) required for the propagation of feature annotation.</text>
</comment>
<keyword evidence="3" id="KW-0028">Amino-acid biosynthesis</keyword>
<dbReference type="GO" id="GO:0009089">
    <property type="term" value="P:lysine biosynthetic process via diaminopimelate"/>
    <property type="evidence" value="ECO:0007669"/>
    <property type="project" value="UniProtKB-UniRule"/>
</dbReference>
<comment type="catalytic activity">
    <reaction evidence="3">
        <text>(2S,6S)-2,6-diaminopimelate = meso-2,6-diaminopimelate</text>
        <dbReference type="Rhea" id="RHEA:15393"/>
        <dbReference type="ChEBI" id="CHEBI:57609"/>
        <dbReference type="ChEBI" id="CHEBI:57791"/>
        <dbReference type="EC" id="5.1.1.7"/>
    </reaction>
</comment>
<feature type="binding site" evidence="3">
    <location>
        <position position="205"/>
    </location>
    <ligand>
        <name>substrate</name>
    </ligand>
</feature>
<dbReference type="EC" id="5.1.1.7" evidence="3 4"/>
<keyword evidence="2 3" id="KW-0413">Isomerase</keyword>
<dbReference type="NCBIfam" id="TIGR00652">
    <property type="entry name" value="DapF"/>
    <property type="match status" value="1"/>
</dbReference>
<dbReference type="EMBL" id="CABVQD010000011">
    <property type="protein sequence ID" value="VWB77898.1"/>
    <property type="molecule type" value="Genomic_DNA"/>
</dbReference>
<evidence type="ECO:0000256" key="2">
    <source>
        <dbReference type="ARBA" id="ARBA00023235"/>
    </source>
</evidence>
<dbReference type="Pfam" id="PF01678">
    <property type="entry name" value="DAP_epimerase"/>
    <property type="match status" value="2"/>
</dbReference>
<dbReference type="GO" id="GO:0005829">
    <property type="term" value="C:cytosol"/>
    <property type="evidence" value="ECO:0007669"/>
    <property type="project" value="TreeGrafter"/>
</dbReference>
<sequence>MTDTVGVDATFASGGRRAAPSGTGAAPRPTLRGIAALIPAAVHHTVFACLDTGIAMPIGFQKMHANGDDFAIVDLRGTAHAIDGRLARQMGDRRRGIGFNQLAVVSDCDDAAARVAFWNADGSPLATCGSATRGVAWQLMRETGLSSLVLRTARGYLVCSADANDRITVEMGVPLTGWRDVPVAEALDTLALPLPGAPAACNMGNPHCTFFVDDLRTIDVEALGPPLETHPLFPQKTNVHFVQVIDRAHIRLRIWERGGGVPLGSGSCSCGAVVNGIRRGLLDASVRVECDGGDVTVRWDGAGSVFLSGPVAPVFGGTWQDEPAPAA</sequence>
<protein>
    <recommendedName>
        <fullName evidence="3 4">Diaminopimelate epimerase</fullName>
        <shortName evidence="3">DAP epimerase</shortName>
        <ecNumber evidence="3 4">5.1.1.7</ecNumber>
    </recommendedName>
    <alternativeName>
        <fullName evidence="3">PLP-independent amino acid racemase</fullName>
    </alternativeName>
</protein>